<sequence length="249" mass="27586">MAAVRHYCLEDRPRAVFFRLFDSRQPLSHRVRVKDFPALLAMLALPLAMTGCALGESPSINSLLEGATGDDIATQANDTPYASLDFKVDGNGGLIILAEQADALTYWQFSDNATVALQNGYLKSSAGLPSDLIDTRFDASDSQPWRDSQPTGHYGIEREWRTADGQAHHGHARGALQCDSDPVELELPLTTQTLQACLETLTWDDGETTTSTLWRSPTDHRLWAVDTQPWPDGPTFSWRIARPWQTADD</sequence>
<proteinExistence type="predicted"/>
<dbReference type="SUPFAM" id="SSF159270">
    <property type="entry name" value="YmcC-like"/>
    <property type="match status" value="1"/>
</dbReference>
<dbReference type="EMBL" id="BMZI01000001">
    <property type="protein sequence ID" value="GHB09950.1"/>
    <property type="molecule type" value="Genomic_DNA"/>
</dbReference>
<accession>A0ABQ3DRJ2</accession>
<reference evidence="2" key="1">
    <citation type="journal article" date="2019" name="Int. J. Syst. Evol. Microbiol.">
        <title>The Global Catalogue of Microorganisms (GCM) 10K type strain sequencing project: providing services to taxonomists for standard genome sequencing and annotation.</title>
        <authorList>
            <consortium name="The Broad Institute Genomics Platform"/>
            <consortium name="The Broad Institute Genome Sequencing Center for Infectious Disease"/>
            <person name="Wu L."/>
            <person name="Ma J."/>
        </authorList>
    </citation>
    <scope>NUCLEOTIDE SEQUENCE [LARGE SCALE GENOMIC DNA]</scope>
    <source>
        <strain evidence="2">KCTC 32998</strain>
    </source>
</reference>
<dbReference type="InterPro" id="IPR023373">
    <property type="entry name" value="YmcC_sf"/>
</dbReference>
<dbReference type="RefSeq" id="WP_189442952.1">
    <property type="nucleotide sequence ID" value="NZ_BMZI01000001.1"/>
</dbReference>
<protein>
    <recommendedName>
        <fullName evidence="3">YjbF family lipoprotein</fullName>
    </recommendedName>
</protein>
<gene>
    <name evidence="1" type="ORF">GCM10009038_04550</name>
</gene>
<dbReference type="InterPro" id="IPR021308">
    <property type="entry name" value="GfcB"/>
</dbReference>
<keyword evidence="2" id="KW-1185">Reference proteome</keyword>
<dbReference type="Proteomes" id="UP000646745">
    <property type="component" value="Unassembled WGS sequence"/>
</dbReference>
<evidence type="ECO:0000313" key="2">
    <source>
        <dbReference type="Proteomes" id="UP000646745"/>
    </source>
</evidence>
<organism evidence="1 2">
    <name type="scientific">Salinicola rhizosphaerae</name>
    <dbReference type="NCBI Taxonomy" id="1443141"/>
    <lineage>
        <taxon>Bacteria</taxon>
        <taxon>Pseudomonadati</taxon>
        <taxon>Pseudomonadota</taxon>
        <taxon>Gammaproteobacteria</taxon>
        <taxon>Oceanospirillales</taxon>
        <taxon>Halomonadaceae</taxon>
        <taxon>Salinicola</taxon>
    </lineage>
</organism>
<evidence type="ECO:0000313" key="1">
    <source>
        <dbReference type="EMBL" id="GHB09950.1"/>
    </source>
</evidence>
<dbReference type="Gene3D" id="2.40.360.10">
    <property type="entry name" value="YmcC-like"/>
    <property type="match status" value="1"/>
</dbReference>
<evidence type="ECO:0008006" key="3">
    <source>
        <dbReference type="Google" id="ProtNLM"/>
    </source>
</evidence>
<dbReference type="Pfam" id="PF11102">
    <property type="entry name" value="YjbF"/>
    <property type="match status" value="1"/>
</dbReference>
<name>A0ABQ3DRJ2_9GAMM</name>
<comment type="caution">
    <text evidence="1">The sequence shown here is derived from an EMBL/GenBank/DDBJ whole genome shotgun (WGS) entry which is preliminary data.</text>
</comment>